<evidence type="ECO:0000256" key="13">
    <source>
        <dbReference type="ARBA" id="ARBA00023235"/>
    </source>
</evidence>
<dbReference type="InterPro" id="IPR036979">
    <property type="entry name" value="CM_dom_sf"/>
</dbReference>
<evidence type="ECO:0000256" key="10">
    <source>
        <dbReference type="ARBA" id="ARBA00022605"/>
    </source>
</evidence>
<sequence>MKDLKTCREEIDAIDQQIIALFEQRMNVAKDVITYKLAHDMEIFQSAREQEVIEKNVNRIRNEELKGYAKTFIQDMMNISKTYQATFIPSENHYQLKAPRFDNIVVGYQGVPGSFSESALETYFKETTQRKNYVHFQDVFEALKNDEIDYGVVPLENSSTGAINDNYDLIRDYGFYVVGEQSIAVEQHLLGLPGSHIEDLREVYSHPQGLLQSSDFLDAHPYIQKHEYLNTATSAQFVAQQKNPTIAAIASQKAAQLYGLEILQENIQNLKTNATRFIIFGKNLETSQDVSHISLVFTLKHHVGTLYQVMKIINDHHINMLRIESRPLKQTAWEYYFYVDIEGSLEQENIILALEDLKAHTITLRVLGNYAKK</sequence>
<dbReference type="GO" id="GO:0046417">
    <property type="term" value="P:chorismate metabolic process"/>
    <property type="evidence" value="ECO:0007669"/>
    <property type="project" value="InterPro"/>
</dbReference>
<dbReference type="InterPro" id="IPR036263">
    <property type="entry name" value="Chorismate_II_sf"/>
</dbReference>
<keyword evidence="14" id="KW-0456">Lyase</keyword>
<dbReference type="GO" id="GO:0005737">
    <property type="term" value="C:cytoplasm"/>
    <property type="evidence" value="ECO:0007669"/>
    <property type="project" value="UniProtKB-SubCell"/>
</dbReference>
<evidence type="ECO:0000256" key="4">
    <source>
        <dbReference type="ARBA" id="ARBA00004741"/>
    </source>
</evidence>
<evidence type="ECO:0000256" key="17">
    <source>
        <dbReference type="ARBA" id="ARBA00031520"/>
    </source>
</evidence>
<keyword evidence="12" id="KW-0584">Phenylalanine biosynthesis</keyword>
<dbReference type="CDD" id="cd04905">
    <property type="entry name" value="ACT_CM-PDT"/>
    <property type="match status" value="1"/>
</dbReference>
<dbReference type="RefSeq" id="WP_066449257.1">
    <property type="nucleotide sequence ID" value="NZ_JANKBF010000001.1"/>
</dbReference>
<keyword evidence="11" id="KW-0057">Aromatic amino acid biosynthesis</keyword>
<protein>
    <recommendedName>
        <fullName evidence="7">Bifunctional chorismate mutase/prephenate dehydratase</fullName>
        <ecNumber evidence="6">4.2.1.51</ecNumber>
    </recommendedName>
    <alternativeName>
        <fullName evidence="17">Chorismate mutase-prephenate dehydratase</fullName>
    </alternativeName>
    <alternativeName>
        <fullName evidence="8">Prephenate dehydratase</fullName>
    </alternativeName>
    <alternativeName>
        <fullName evidence="16">p-protein</fullName>
    </alternativeName>
</protein>
<dbReference type="InterPro" id="IPR011279">
    <property type="entry name" value="Chorismate_mutase_GmP"/>
</dbReference>
<dbReference type="EC" id="4.2.1.51" evidence="6"/>
<organism evidence="23 24">
    <name type="scientific">Longibaculum muris</name>
    <dbReference type="NCBI Taxonomy" id="1796628"/>
    <lineage>
        <taxon>Bacteria</taxon>
        <taxon>Bacillati</taxon>
        <taxon>Bacillota</taxon>
        <taxon>Erysipelotrichia</taxon>
        <taxon>Erysipelotrichales</taxon>
        <taxon>Coprobacillaceae</taxon>
        <taxon>Longibaculum</taxon>
    </lineage>
</organism>
<evidence type="ECO:0000256" key="19">
    <source>
        <dbReference type="PIRSR" id="PIRSR001500-2"/>
    </source>
</evidence>
<dbReference type="SMART" id="SM00830">
    <property type="entry name" value="CM_2"/>
    <property type="match status" value="1"/>
</dbReference>
<proteinExistence type="predicted"/>
<dbReference type="Pfam" id="PF00800">
    <property type="entry name" value="PDT"/>
    <property type="match status" value="1"/>
</dbReference>
<dbReference type="NCBIfam" id="NF008865">
    <property type="entry name" value="PRK11898.1"/>
    <property type="match status" value="1"/>
</dbReference>
<evidence type="ECO:0000256" key="18">
    <source>
        <dbReference type="ARBA" id="ARBA00047848"/>
    </source>
</evidence>
<feature type="domain" description="Chorismate mutase" evidence="20">
    <location>
        <begin position="1"/>
        <end position="88"/>
    </location>
</feature>
<dbReference type="EMBL" id="SMCQ01000003">
    <property type="protein sequence ID" value="TCW01579.1"/>
    <property type="molecule type" value="Genomic_DNA"/>
</dbReference>
<dbReference type="GeneID" id="98914520"/>
<evidence type="ECO:0000256" key="7">
    <source>
        <dbReference type="ARBA" id="ARBA00014401"/>
    </source>
</evidence>
<evidence type="ECO:0000313" key="24">
    <source>
        <dbReference type="Proteomes" id="UP000295515"/>
    </source>
</evidence>
<reference evidence="23 24" key="1">
    <citation type="submission" date="2019-03" db="EMBL/GenBank/DDBJ databases">
        <title>Genomic Encyclopedia of Type Strains, Phase IV (KMG-IV): sequencing the most valuable type-strain genomes for metagenomic binning, comparative biology and taxonomic classification.</title>
        <authorList>
            <person name="Goeker M."/>
        </authorList>
    </citation>
    <scope>NUCLEOTIDE SEQUENCE [LARGE SCALE GENOMIC DNA]</scope>
    <source>
        <strain evidence="23 24">DSM 29487</strain>
    </source>
</reference>
<comment type="function">
    <text evidence="2">Catalyzes the Claisen rearrangement of chorismate to prephenate and the decarboxylation/dehydration of prephenate to phenylpyruvate.</text>
</comment>
<evidence type="ECO:0000256" key="6">
    <source>
        <dbReference type="ARBA" id="ARBA00013147"/>
    </source>
</evidence>
<feature type="site" description="Essential for prephenate dehydratase activity" evidence="19">
    <location>
        <position position="275"/>
    </location>
</feature>
<feature type="domain" description="Prephenate dehydratase" evidence="21">
    <location>
        <begin position="105"/>
        <end position="282"/>
    </location>
</feature>
<name>A0A4R3Z6X8_9FIRM</name>
<dbReference type="PIRSF" id="PIRSF001500">
    <property type="entry name" value="Chor_mut_pdt_Ppr"/>
    <property type="match status" value="1"/>
</dbReference>
<evidence type="ECO:0000256" key="16">
    <source>
        <dbReference type="ARBA" id="ARBA00031175"/>
    </source>
</evidence>
<dbReference type="UniPathway" id="UPA00121">
    <property type="reaction ID" value="UER00345"/>
</dbReference>
<comment type="caution">
    <text evidence="23">The sequence shown here is derived from an EMBL/GenBank/DDBJ whole genome shotgun (WGS) entry which is preliminary data.</text>
</comment>
<dbReference type="SUPFAM" id="SSF55021">
    <property type="entry name" value="ACT-like"/>
    <property type="match status" value="1"/>
</dbReference>
<evidence type="ECO:0000256" key="5">
    <source>
        <dbReference type="ARBA" id="ARBA00004817"/>
    </source>
</evidence>
<keyword evidence="24" id="KW-1185">Reference proteome</keyword>
<evidence type="ECO:0000256" key="14">
    <source>
        <dbReference type="ARBA" id="ARBA00023239"/>
    </source>
</evidence>
<dbReference type="Gene3D" id="3.40.190.10">
    <property type="entry name" value="Periplasmic binding protein-like II"/>
    <property type="match status" value="2"/>
</dbReference>
<comment type="catalytic activity">
    <reaction evidence="1">
        <text>chorismate = prephenate</text>
        <dbReference type="Rhea" id="RHEA:13897"/>
        <dbReference type="ChEBI" id="CHEBI:29748"/>
        <dbReference type="ChEBI" id="CHEBI:29934"/>
        <dbReference type="EC" id="5.4.99.5"/>
    </reaction>
</comment>
<evidence type="ECO:0000256" key="11">
    <source>
        <dbReference type="ARBA" id="ARBA00023141"/>
    </source>
</evidence>
<dbReference type="PROSITE" id="PS51168">
    <property type="entry name" value="CHORISMATE_MUT_2"/>
    <property type="match status" value="1"/>
</dbReference>
<gene>
    <name evidence="23" type="ORF">EDD60_10330</name>
</gene>
<dbReference type="Pfam" id="PF01817">
    <property type="entry name" value="CM_2"/>
    <property type="match status" value="1"/>
</dbReference>
<keyword evidence="13" id="KW-0413">Isomerase</keyword>
<comment type="pathway">
    <text evidence="5">Metabolic intermediate biosynthesis; prephenate biosynthesis; prephenate from chorismate: step 1/1.</text>
</comment>
<dbReference type="Proteomes" id="UP000295515">
    <property type="component" value="Unassembled WGS sequence"/>
</dbReference>
<comment type="subcellular location">
    <subcellularLocation>
        <location evidence="3">Cytoplasm</location>
    </subcellularLocation>
</comment>
<dbReference type="SUPFAM" id="SSF48600">
    <property type="entry name" value="Chorismate mutase II"/>
    <property type="match status" value="1"/>
</dbReference>
<keyword evidence="15" id="KW-0511">Multifunctional enzyme</keyword>
<dbReference type="GO" id="GO:0004664">
    <property type="term" value="F:prephenate dehydratase activity"/>
    <property type="evidence" value="ECO:0007669"/>
    <property type="project" value="UniProtKB-EC"/>
</dbReference>
<dbReference type="PROSITE" id="PS51171">
    <property type="entry name" value="PREPHENATE_DEHYDR_3"/>
    <property type="match status" value="1"/>
</dbReference>
<feature type="domain" description="ACT" evidence="22">
    <location>
        <begin position="294"/>
        <end position="369"/>
    </location>
</feature>
<dbReference type="Gene3D" id="3.30.70.260">
    <property type="match status" value="1"/>
</dbReference>
<evidence type="ECO:0000256" key="2">
    <source>
        <dbReference type="ARBA" id="ARBA00002364"/>
    </source>
</evidence>
<keyword evidence="9" id="KW-0963">Cytoplasm</keyword>
<dbReference type="InterPro" id="IPR002701">
    <property type="entry name" value="CM_II_prokaryot"/>
</dbReference>
<dbReference type="UniPathway" id="UPA00120">
    <property type="reaction ID" value="UER00203"/>
</dbReference>
<dbReference type="PROSITE" id="PS51671">
    <property type="entry name" value="ACT"/>
    <property type="match status" value="1"/>
</dbReference>
<dbReference type="CDD" id="cd13631">
    <property type="entry name" value="PBP2_Ct-PDT_like"/>
    <property type="match status" value="1"/>
</dbReference>
<comment type="catalytic activity">
    <reaction evidence="18">
        <text>prephenate + H(+) = 3-phenylpyruvate + CO2 + H2O</text>
        <dbReference type="Rhea" id="RHEA:21648"/>
        <dbReference type="ChEBI" id="CHEBI:15377"/>
        <dbReference type="ChEBI" id="CHEBI:15378"/>
        <dbReference type="ChEBI" id="CHEBI:16526"/>
        <dbReference type="ChEBI" id="CHEBI:18005"/>
        <dbReference type="ChEBI" id="CHEBI:29934"/>
        <dbReference type="EC" id="4.2.1.51"/>
    </reaction>
</comment>
<evidence type="ECO:0000256" key="3">
    <source>
        <dbReference type="ARBA" id="ARBA00004496"/>
    </source>
</evidence>
<dbReference type="Gene3D" id="1.20.59.10">
    <property type="entry name" value="Chorismate mutase"/>
    <property type="match status" value="1"/>
</dbReference>
<evidence type="ECO:0000256" key="1">
    <source>
        <dbReference type="ARBA" id="ARBA00000824"/>
    </source>
</evidence>
<dbReference type="InterPro" id="IPR001086">
    <property type="entry name" value="Preph_deHydtase"/>
</dbReference>
<evidence type="ECO:0000256" key="9">
    <source>
        <dbReference type="ARBA" id="ARBA00022490"/>
    </source>
</evidence>
<evidence type="ECO:0000256" key="8">
    <source>
        <dbReference type="ARBA" id="ARBA00021872"/>
    </source>
</evidence>
<dbReference type="InterPro" id="IPR002912">
    <property type="entry name" value="ACT_dom"/>
</dbReference>
<dbReference type="PANTHER" id="PTHR21022">
    <property type="entry name" value="PREPHENATE DEHYDRATASE P PROTEIN"/>
    <property type="match status" value="1"/>
</dbReference>
<evidence type="ECO:0000256" key="15">
    <source>
        <dbReference type="ARBA" id="ARBA00023268"/>
    </source>
</evidence>
<dbReference type="AlphaFoldDB" id="A0A4R3Z6X8"/>
<accession>A0A4R3Z6X8</accession>
<evidence type="ECO:0000259" key="22">
    <source>
        <dbReference type="PROSITE" id="PS51671"/>
    </source>
</evidence>
<keyword evidence="10" id="KW-0028">Amino-acid biosynthesis</keyword>
<dbReference type="InterPro" id="IPR045865">
    <property type="entry name" value="ACT-like_dom_sf"/>
</dbReference>
<evidence type="ECO:0000259" key="21">
    <source>
        <dbReference type="PROSITE" id="PS51171"/>
    </source>
</evidence>
<dbReference type="GO" id="GO:0009094">
    <property type="term" value="P:L-phenylalanine biosynthetic process"/>
    <property type="evidence" value="ECO:0007669"/>
    <property type="project" value="UniProtKB-UniPathway"/>
</dbReference>
<evidence type="ECO:0000313" key="23">
    <source>
        <dbReference type="EMBL" id="TCW01579.1"/>
    </source>
</evidence>
<dbReference type="GO" id="GO:0004106">
    <property type="term" value="F:chorismate mutase activity"/>
    <property type="evidence" value="ECO:0007669"/>
    <property type="project" value="UniProtKB-EC"/>
</dbReference>
<dbReference type="InterPro" id="IPR008242">
    <property type="entry name" value="Chor_mutase/pphenate_deHydtase"/>
</dbReference>
<dbReference type="NCBIfam" id="TIGR01805">
    <property type="entry name" value="CM_mono_grmpos"/>
    <property type="match status" value="1"/>
</dbReference>
<comment type="pathway">
    <text evidence="4">Amino-acid biosynthesis; L-phenylalanine biosynthesis; phenylpyruvate from prephenate: step 1/1.</text>
</comment>
<dbReference type="PANTHER" id="PTHR21022:SF19">
    <property type="entry name" value="PREPHENATE DEHYDRATASE-RELATED"/>
    <property type="match status" value="1"/>
</dbReference>
<evidence type="ECO:0000256" key="12">
    <source>
        <dbReference type="ARBA" id="ARBA00023222"/>
    </source>
</evidence>
<evidence type="ECO:0000259" key="20">
    <source>
        <dbReference type="PROSITE" id="PS51168"/>
    </source>
</evidence>
<dbReference type="SUPFAM" id="SSF53850">
    <property type="entry name" value="Periplasmic binding protein-like II"/>
    <property type="match status" value="1"/>
</dbReference>